<feature type="region of interest" description="Disordered" evidence="1">
    <location>
        <begin position="469"/>
        <end position="603"/>
    </location>
</feature>
<reference evidence="2 3" key="1">
    <citation type="submission" date="2016-07" db="EMBL/GenBank/DDBJ databases">
        <title>Pervasive Adenine N6-methylation of Active Genes in Fungi.</title>
        <authorList>
            <consortium name="DOE Joint Genome Institute"/>
            <person name="Mondo S.J."/>
            <person name="Dannebaum R.O."/>
            <person name="Kuo R.C."/>
            <person name="Labutti K."/>
            <person name="Haridas S."/>
            <person name="Kuo A."/>
            <person name="Salamov A."/>
            <person name="Ahrendt S.R."/>
            <person name="Lipzen A."/>
            <person name="Sullivan W."/>
            <person name="Andreopoulos W.B."/>
            <person name="Clum A."/>
            <person name="Lindquist E."/>
            <person name="Daum C."/>
            <person name="Ramamoorthy G.K."/>
            <person name="Gryganskyi A."/>
            <person name="Culley D."/>
            <person name="Magnuson J.K."/>
            <person name="James T.Y."/>
            <person name="O'Malley M.A."/>
            <person name="Stajich J.E."/>
            <person name="Spatafora J.W."/>
            <person name="Visel A."/>
            <person name="Grigoriev I.V."/>
        </authorList>
    </citation>
    <scope>NUCLEOTIDE SEQUENCE [LARGE SCALE GENOMIC DNA]</scope>
    <source>
        <strain evidence="2 3">CBS 115471</strain>
    </source>
</reference>
<feature type="compositionally biased region" description="Low complexity" evidence="1">
    <location>
        <begin position="580"/>
        <end position="595"/>
    </location>
</feature>
<feature type="compositionally biased region" description="Polar residues" evidence="1">
    <location>
        <begin position="175"/>
        <end position="190"/>
    </location>
</feature>
<comment type="caution">
    <text evidence="2">The sequence shown here is derived from an EMBL/GenBank/DDBJ whole genome shotgun (WGS) entry which is preliminary data.</text>
</comment>
<feature type="compositionally biased region" description="Polar residues" evidence="1">
    <location>
        <begin position="66"/>
        <end position="84"/>
    </location>
</feature>
<feature type="compositionally biased region" description="Pro residues" evidence="1">
    <location>
        <begin position="43"/>
        <end position="65"/>
    </location>
</feature>
<dbReference type="AlphaFoldDB" id="A0A1Y1YVC7"/>
<dbReference type="OrthoDB" id="3771671at2759"/>
<feature type="compositionally biased region" description="Polar residues" evidence="1">
    <location>
        <begin position="480"/>
        <end position="490"/>
    </location>
</feature>
<gene>
    <name evidence="2" type="ORF">BCR34DRAFT_89659</name>
</gene>
<evidence type="ECO:0000313" key="3">
    <source>
        <dbReference type="Proteomes" id="UP000193144"/>
    </source>
</evidence>
<proteinExistence type="predicted"/>
<feature type="compositionally biased region" description="Polar residues" evidence="1">
    <location>
        <begin position="534"/>
        <end position="545"/>
    </location>
</feature>
<evidence type="ECO:0000313" key="2">
    <source>
        <dbReference type="EMBL" id="ORY01988.1"/>
    </source>
</evidence>
<sequence length="674" mass="74475">MNRRQLSHLRAPFSFRQINSSTSSLYGMEKPILSFRSFVKTAPPNPATNKPLPPVPPKGNHPPPSSDTMSTPRESSGSSWQTPSDWFKETCKETSSAREPSTPVVPEIRSYSPVLPEPSPDSTERSIFLYAVESELPLIMATQPTALYKKNPDLVPPQTPPRSPLPTLPSHSDTDNSNSSQHQPPAQTAASGPGHDVSQPLRLGSPAASISSQQSGLSQQEYVQVLFQSDPPSAPRSFPGRPHLPRSARISDYDWPDWYFLRDVRFRSLNEGRTLADDERSEDPRLDETTRKLTVSQDYHQLLVDQYWEQVVAQEGAWEHGTLPVGNPTEVNERVVEVRCQQQRHPRVPLHFSWQRPSASSTTRIASRTDAQGQMIDTELAQDGREKKKCPRSWVPRVMTVGSMWDRSGSGLTTQVQKNEVDQSLAPIGPNYDSQDTTVDKETSIFRTNRLPKQQSEFFELYPQWRLPGRKNIKGKEGPSSPSRASTPQITEPLLRLPGGLAIVKSSPCPSPAPDTDPSPQTSPIAASVDTVAGSMSPTSPTPLVSENCLPGPRATAHSRGFPNPVPSTKSASHSRDPGSSSQAQAPQVSQSPKSMLTWPKVRAPGEDKLGFIERAMEARRKHSQQVRQHKLKRTIRVLGPTDPRVVACYVRNEDEGQSNDKAKIPGYLRTGSV</sequence>
<accession>A0A1Y1YVC7</accession>
<dbReference type="STRING" id="1231657.A0A1Y1YVC7"/>
<feature type="region of interest" description="Disordered" evidence="1">
    <location>
        <begin position="149"/>
        <end position="215"/>
    </location>
</feature>
<keyword evidence="3" id="KW-1185">Reference proteome</keyword>
<feature type="compositionally biased region" description="Pro residues" evidence="1">
    <location>
        <begin position="154"/>
        <end position="167"/>
    </location>
</feature>
<evidence type="ECO:0000256" key="1">
    <source>
        <dbReference type="SAM" id="MobiDB-lite"/>
    </source>
</evidence>
<name>A0A1Y1YVC7_9PLEO</name>
<protein>
    <submittedName>
        <fullName evidence="2">Uncharacterized protein</fullName>
    </submittedName>
</protein>
<feature type="region of interest" description="Disordered" evidence="1">
    <location>
        <begin position="39"/>
        <end position="122"/>
    </location>
</feature>
<dbReference type="EMBL" id="MCFA01000163">
    <property type="protein sequence ID" value="ORY01988.1"/>
    <property type="molecule type" value="Genomic_DNA"/>
</dbReference>
<dbReference type="Proteomes" id="UP000193144">
    <property type="component" value="Unassembled WGS sequence"/>
</dbReference>
<organism evidence="2 3">
    <name type="scientific">Clohesyomyces aquaticus</name>
    <dbReference type="NCBI Taxonomy" id="1231657"/>
    <lineage>
        <taxon>Eukaryota</taxon>
        <taxon>Fungi</taxon>
        <taxon>Dikarya</taxon>
        <taxon>Ascomycota</taxon>
        <taxon>Pezizomycotina</taxon>
        <taxon>Dothideomycetes</taxon>
        <taxon>Pleosporomycetidae</taxon>
        <taxon>Pleosporales</taxon>
        <taxon>Lindgomycetaceae</taxon>
        <taxon>Clohesyomyces</taxon>
    </lineage>
</organism>
<feature type="compositionally biased region" description="Basic and acidic residues" evidence="1">
    <location>
        <begin position="86"/>
        <end position="96"/>
    </location>
</feature>